<gene>
    <name evidence="2" type="ORF">LX97_01832</name>
</gene>
<dbReference type="InterPro" id="IPR009045">
    <property type="entry name" value="Zn_M74/Hedgehog-like"/>
</dbReference>
<dbReference type="InterPro" id="IPR052179">
    <property type="entry name" value="DD-CPase-like"/>
</dbReference>
<dbReference type="CDD" id="cd14847">
    <property type="entry name" value="DD-carboxypeptidase_like"/>
    <property type="match status" value="1"/>
</dbReference>
<evidence type="ECO:0000313" key="2">
    <source>
        <dbReference type="EMBL" id="PZX41051.1"/>
    </source>
</evidence>
<protein>
    <submittedName>
        <fullName evidence="2">D-alanyl-D-alanine carboxypeptidase-like protein</fullName>
    </submittedName>
</protein>
<evidence type="ECO:0000259" key="1">
    <source>
        <dbReference type="Pfam" id="PF02557"/>
    </source>
</evidence>
<dbReference type="Gene3D" id="3.30.1380.10">
    <property type="match status" value="1"/>
</dbReference>
<dbReference type="EMBL" id="QKZR01000002">
    <property type="protein sequence ID" value="PZX41051.1"/>
    <property type="molecule type" value="Genomic_DNA"/>
</dbReference>
<dbReference type="SUPFAM" id="SSF55166">
    <property type="entry name" value="Hedgehog/DD-peptidase"/>
    <property type="match status" value="1"/>
</dbReference>
<keyword evidence="3" id="KW-1185">Reference proteome</keyword>
<reference evidence="2 3" key="1">
    <citation type="submission" date="2018-06" db="EMBL/GenBank/DDBJ databases">
        <title>Genomic Encyclopedia of Archaeal and Bacterial Type Strains, Phase II (KMG-II): from individual species to whole genera.</title>
        <authorList>
            <person name="Goeker M."/>
        </authorList>
    </citation>
    <scope>NUCLEOTIDE SEQUENCE [LARGE SCALE GENOMIC DNA]</scope>
    <source>
        <strain evidence="2 3">DSM 17205</strain>
    </source>
</reference>
<accession>A0ABX5PYL5</accession>
<feature type="domain" description="D-alanyl-D-alanine carboxypeptidase-like core" evidence="1">
    <location>
        <begin position="34"/>
        <end position="177"/>
    </location>
</feature>
<proteinExistence type="predicted"/>
<dbReference type="RefSeq" id="WP_111474703.1">
    <property type="nucleotide sequence ID" value="NZ_QKZR01000002.1"/>
</dbReference>
<dbReference type="PANTHER" id="PTHR34385">
    <property type="entry name" value="D-ALANYL-D-ALANINE CARBOXYPEPTIDASE"/>
    <property type="match status" value="1"/>
</dbReference>
<dbReference type="Proteomes" id="UP000248584">
    <property type="component" value="Unassembled WGS sequence"/>
</dbReference>
<sequence length="229" mass="26694">MMRSCGILLLLLLGQPQKIDLEKLTGQSPNPENLLEKEVQTAFDLMKKEAAKDGIQISVVSGYRSFKRQTQIWNRKYKKYESQGLEPDAIFDKIVEYSTVPGTSRHHWGTDIDIIDTNASYSGDVLVPSKFHGTGPFCKLKDWMEQHASNYDFELVYTMNDNRTGFKYEPWHYSYVPLSRKRYNNYLQNIDLLSFLRSENIMGMDKISDQRIERYLEEHIKGINPILKP</sequence>
<evidence type="ECO:0000313" key="3">
    <source>
        <dbReference type="Proteomes" id="UP000248584"/>
    </source>
</evidence>
<dbReference type="InterPro" id="IPR003709">
    <property type="entry name" value="VanY-like_core_dom"/>
</dbReference>
<name>A0ABX5PYL5_9FLAO</name>
<dbReference type="PANTHER" id="PTHR34385:SF1">
    <property type="entry name" value="PEPTIDOGLYCAN L-ALANYL-D-GLUTAMATE ENDOPEPTIDASE CWLK"/>
    <property type="match status" value="1"/>
</dbReference>
<comment type="caution">
    <text evidence="2">The sequence shown here is derived from an EMBL/GenBank/DDBJ whole genome shotgun (WGS) entry which is preliminary data.</text>
</comment>
<organism evidence="2 3">
    <name type="scientific">Nonlabens dokdonensis</name>
    <dbReference type="NCBI Taxonomy" id="328515"/>
    <lineage>
        <taxon>Bacteria</taxon>
        <taxon>Pseudomonadati</taxon>
        <taxon>Bacteroidota</taxon>
        <taxon>Flavobacteriia</taxon>
        <taxon>Flavobacteriales</taxon>
        <taxon>Flavobacteriaceae</taxon>
        <taxon>Nonlabens</taxon>
    </lineage>
</organism>
<dbReference type="Pfam" id="PF02557">
    <property type="entry name" value="VanY"/>
    <property type="match status" value="1"/>
</dbReference>